<organism evidence="3 4">
    <name type="scientific">Leucobacter edaphi</name>
    <dbReference type="NCBI Taxonomy" id="2796472"/>
    <lineage>
        <taxon>Bacteria</taxon>
        <taxon>Bacillati</taxon>
        <taxon>Actinomycetota</taxon>
        <taxon>Actinomycetes</taxon>
        <taxon>Micrococcales</taxon>
        <taxon>Microbacteriaceae</taxon>
        <taxon>Leucobacter</taxon>
    </lineage>
</organism>
<feature type="compositionally biased region" description="Low complexity" evidence="1">
    <location>
        <begin position="22"/>
        <end position="40"/>
    </location>
</feature>
<feature type="transmembrane region" description="Helical" evidence="2">
    <location>
        <begin position="197"/>
        <end position="223"/>
    </location>
</feature>
<dbReference type="PANTHER" id="PTHR34980">
    <property type="entry name" value="INNER MEMBRANE PROTEIN-RELATED-RELATED"/>
    <property type="match status" value="1"/>
</dbReference>
<gene>
    <name evidence="3" type="ORF">JD292_09930</name>
</gene>
<dbReference type="GO" id="GO:0005886">
    <property type="term" value="C:plasma membrane"/>
    <property type="evidence" value="ECO:0007669"/>
    <property type="project" value="TreeGrafter"/>
</dbReference>
<feature type="transmembrane region" description="Helical" evidence="2">
    <location>
        <begin position="250"/>
        <end position="278"/>
    </location>
</feature>
<dbReference type="AlphaFoldDB" id="A0A934UXS7"/>
<accession>A0A934UXS7</accession>
<reference evidence="3" key="1">
    <citation type="submission" date="2020-12" db="EMBL/GenBank/DDBJ databases">
        <title>Leucobacter sp. CAS2, isolated from Chromium sludge.</title>
        <authorList>
            <person name="Xu Z."/>
        </authorList>
    </citation>
    <scope>NUCLEOTIDE SEQUENCE</scope>
    <source>
        <strain evidence="3">CSA2</strain>
    </source>
</reference>
<name>A0A934UXS7_9MICO</name>
<feature type="transmembrane region" description="Helical" evidence="2">
    <location>
        <begin position="290"/>
        <end position="311"/>
    </location>
</feature>
<feature type="compositionally biased region" description="Pro residues" evidence="1">
    <location>
        <begin position="54"/>
        <end position="73"/>
    </location>
</feature>
<keyword evidence="2" id="KW-0472">Membrane</keyword>
<keyword evidence="2" id="KW-1133">Transmembrane helix</keyword>
<feature type="compositionally biased region" description="Pro residues" evidence="1">
    <location>
        <begin position="143"/>
        <end position="153"/>
    </location>
</feature>
<feature type="compositionally biased region" description="Low complexity" evidence="1">
    <location>
        <begin position="74"/>
        <end position="112"/>
    </location>
</feature>
<evidence type="ECO:0000256" key="1">
    <source>
        <dbReference type="SAM" id="MobiDB-lite"/>
    </source>
</evidence>
<sequence>MTNPPNPDPSGEQDATPRDPAQPETPETANAAAPESPAAPGDQAPGTPEQPSAPTAPPAPPAPQYQAPQPPSAPQYGAPQQPSAPQQPAAPGYGAPGQPQYGQPNQPQYGQPGQPPYGQPAPPQYTAAAPMGQPGAYQQPVSPAGPYPPPGPGEPFNGAISPDDLTRPLYGATFSQAVKRFFKSFAKFSGRASRSEYWWVALFTFLISLIPLTLYFGGAIILASTSASASSGYSGYDGTMSPATAPANGLGVTFFVLGGILLLIVSLGLLVPNLAITWRRLHDANFAGPFYFIALIPYVGGLVVLVFTILGSNPAGRRFDV</sequence>
<evidence type="ECO:0000313" key="4">
    <source>
        <dbReference type="Proteomes" id="UP000618733"/>
    </source>
</evidence>
<dbReference type="InterPro" id="IPR008523">
    <property type="entry name" value="DUF805"/>
</dbReference>
<proteinExistence type="predicted"/>
<dbReference type="EMBL" id="JAEHOI010000009">
    <property type="protein sequence ID" value="MBK0422390.1"/>
    <property type="molecule type" value="Genomic_DNA"/>
</dbReference>
<evidence type="ECO:0000256" key="2">
    <source>
        <dbReference type="SAM" id="Phobius"/>
    </source>
</evidence>
<feature type="compositionally biased region" description="Pro residues" evidence="1">
    <location>
        <begin position="113"/>
        <end position="123"/>
    </location>
</feature>
<dbReference type="PANTHER" id="PTHR34980:SF2">
    <property type="entry name" value="INNER MEMBRANE PROTEIN YHAH-RELATED"/>
    <property type="match status" value="1"/>
</dbReference>
<dbReference type="RefSeq" id="WP_200132583.1">
    <property type="nucleotide sequence ID" value="NZ_JAEHOI010000009.1"/>
</dbReference>
<evidence type="ECO:0000313" key="3">
    <source>
        <dbReference type="EMBL" id="MBK0422390.1"/>
    </source>
</evidence>
<comment type="caution">
    <text evidence="3">The sequence shown here is derived from an EMBL/GenBank/DDBJ whole genome shotgun (WGS) entry which is preliminary data.</text>
</comment>
<feature type="region of interest" description="Disordered" evidence="1">
    <location>
        <begin position="1"/>
        <end position="162"/>
    </location>
</feature>
<keyword evidence="2" id="KW-0812">Transmembrane</keyword>
<dbReference type="Proteomes" id="UP000618733">
    <property type="component" value="Unassembled WGS sequence"/>
</dbReference>
<protein>
    <submittedName>
        <fullName evidence="3">DUF805 domain-containing protein</fullName>
    </submittedName>
</protein>
<dbReference type="Pfam" id="PF05656">
    <property type="entry name" value="DUF805"/>
    <property type="match status" value="1"/>
</dbReference>
<keyword evidence="4" id="KW-1185">Reference proteome</keyword>